<proteinExistence type="predicted"/>
<reference evidence="2" key="2">
    <citation type="submission" date="2014-07" db="EMBL/GenBank/DDBJ databases">
        <authorList>
            <person name="Hull J."/>
        </authorList>
    </citation>
    <scope>NUCLEOTIDE SEQUENCE</scope>
</reference>
<accession>A0A0A9WAI0</accession>
<organism evidence="2">
    <name type="scientific">Lygus hesperus</name>
    <name type="common">Western plant bug</name>
    <dbReference type="NCBI Taxonomy" id="30085"/>
    <lineage>
        <taxon>Eukaryota</taxon>
        <taxon>Metazoa</taxon>
        <taxon>Ecdysozoa</taxon>
        <taxon>Arthropoda</taxon>
        <taxon>Hexapoda</taxon>
        <taxon>Insecta</taxon>
        <taxon>Pterygota</taxon>
        <taxon>Neoptera</taxon>
        <taxon>Paraneoptera</taxon>
        <taxon>Hemiptera</taxon>
        <taxon>Heteroptera</taxon>
        <taxon>Panheteroptera</taxon>
        <taxon>Cimicomorpha</taxon>
        <taxon>Miridae</taxon>
        <taxon>Mirini</taxon>
        <taxon>Lygus</taxon>
    </lineage>
</organism>
<evidence type="ECO:0000256" key="1">
    <source>
        <dbReference type="SAM" id="MobiDB-lite"/>
    </source>
</evidence>
<evidence type="ECO:0000313" key="2">
    <source>
        <dbReference type="EMBL" id="JAG05452.1"/>
    </source>
</evidence>
<dbReference type="EMBL" id="GBHO01038152">
    <property type="protein sequence ID" value="JAG05452.1"/>
    <property type="molecule type" value="Transcribed_RNA"/>
</dbReference>
<name>A0A0A9WAI0_LYGHE</name>
<reference evidence="2" key="1">
    <citation type="journal article" date="2014" name="PLoS ONE">
        <title>Transcriptome-Based Identification of ABC Transporters in the Western Tarnished Plant Bug Lygus hesperus.</title>
        <authorList>
            <person name="Hull J.J."/>
            <person name="Chaney K."/>
            <person name="Geib S.M."/>
            <person name="Fabrick J.A."/>
            <person name="Brent C.S."/>
            <person name="Walsh D."/>
            <person name="Lavine L.C."/>
        </authorList>
    </citation>
    <scope>NUCLEOTIDE SEQUENCE</scope>
</reference>
<feature type="region of interest" description="Disordered" evidence="1">
    <location>
        <begin position="33"/>
        <end position="52"/>
    </location>
</feature>
<protein>
    <submittedName>
        <fullName evidence="2">Uncharacterized protein</fullName>
    </submittedName>
</protein>
<gene>
    <name evidence="2" type="ORF">CM83_103873</name>
</gene>
<sequence length="106" mass="11532">LDEEDVDEEGVMVTEMPSLEEFVRFWEPLMSAPGTTSEVPMTPPSSPNESLARVMSDPILGDEARCCRVPNSKAPGPDGITAKRWNAAPSSIRLLVLNLLLLVGRP</sequence>
<feature type="non-terminal residue" evidence="2">
    <location>
        <position position="1"/>
    </location>
</feature>
<dbReference type="AlphaFoldDB" id="A0A0A9WAI0"/>
<feature type="non-terminal residue" evidence="2">
    <location>
        <position position="106"/>
    </location>
</feature>